<sequence length="104" mass="11405">MKVAIPTFGARVSPRFDYAETFLVLAMEEQEIVERCLHDASLRSARDRVRWLIAMDIDCVVCGGIDNASADALASAGVCLYSWLAGDIETILASLMMGELHQVN</sequence>
<dbReference type="PANTHER" id="PTHR33937">
    <property type="entry name" value="IRON-MOLYBDENUM PROTEIN-RELATED-RELATED"/>
    <property type="match status" value="1"/>
</dbReference>
<dbReference type="Gene3D" id="3.30.420.130">
    <property type="entry name" value="Dinitrogenase iron-molybdenum cofactor biosynthesis domain"/>
    <property type="match status" value="1"/>
</dbReference>
<dbReference type="InterPro" id="IPR051840">
    <property type="entry name" value="NifX/NifY_domain"/>
</dbReference>
<comment type="caution">
    <text evidence="2">The sequence shown here is derived from an EMBL/GenBank/DDBJ whole genome shotgun (WGS) entry which is preliminary data.</text>
</comment>
<dbReference type="InterPro" id="IPR003731">
    <property type="entry name" value="Di-Nase_FeMo-co_biosynth"/>
</dbReference>
<dbReference type="AlphaFoldDB" id="A0A5C5YVJ6"/>
<dbReference type="Pfam" id="PF02579">
    <property type="entry name" value="Nitro_FeMo-Co"/>
    <property type="match status" value="1"/>
</dbReference>
<proteinExistence type="predicted"/>
<feature type="domain" description="Dinitrogenase iron-molybdenum cofactor biosynthesis" evidence="1">
    <location>
        <begin position="9"/>
        <end position="95"/>
    </location>
</feature>
<dbReference type="Proteomes" id="UP000315010">
    <property type="component" value="Unassembled WGS sequence"/>
</dbReference>
<protein>
    <submittedName>
        <fullName evidence="2">Dinitrogenase iron-molybdenum cofactor</fullName>
    </submittedName>
</protein>
<evidence type="ECO:0000313" key="2">
    <source>
        <dbReference type="EMBL" id="TWT79005.1"/>
    </source>
</evidence>
<name>A0A5C5YVJ6_9BACT</name>
<dbReference type="EMBL" id="SJPJ01000001">
    <property type="protein sequence ID" value="TWT79005.1"/>
    <property type="molecule type" value="Genomic_DNA"/>
</dbReference>
<dbReference type="SUPFAM" id="SSF53146">
    <property type="entry name" value="Nitrogenase accessory factor-like"/>
    <property type="match status" value="1"/>
</dbReference>
<evidence type="ECO:0000313" key="3">
    <source>
        <dbReference type="Proteomes" id="UP000315010"/>
    </source>
</evidence>
<reference evidence="2 3" key="1">
    <citation type="submission" date="2019-02" db="EMBL/GenBank/DDBJ databases">
        <title>Deep-cultivation of Planctomycetes and their phenomic and genomic characterization uncovers novel biology.</title>
        <authorList>
            <person name="Wiegand S."/>
            <person name="Jogler M."/>
            <person name="Boedeker C."/>
            <person name="Pinto D."/>
            <person name="Vollmers J."/>
            <person name="Rivas-Marin E."/>
            <person name="Kohn T."/>
            <person name="Peeters S.H."/>
            <person name="Heuer A."/>
            <person name="Rast P."/>
            <person name="Oberbeckmann S."/>
            <person name="Bunk B."/>
            <person name="Jeske O."/>
            <person name="Meyerdierks A."/>
            <person name="Storesund J.E."/>
            <person name="Kallscheuer N."/>
            <person name="Luecker S."/>
            <person name="Lage O.M."/>
            <person name="Pohl T."/>
            <person name="Merkel B.J."/>
            <person name="Hornburger P."/>
            <person name="Mueller R.-W."/>
            <person name="Bruemmer F."/>
            <person name="Labrenz M."/>
            <person name="Spormann A.M."/>
            <person name="Op Den Camp H."/>
            <person name="Overmann J."/>
            <person name="Amann R."/>
            <person name="Jetten M.S.M."/>
            <person name="Mascher T."/>
            <person name="Medema M.H."/>
            <person name="Devos D.P."/>
            <person name="Kaster A.-K."/>
            <person name="Ovreas L."/>
            <person name="Rohde M."/>
            <person name="Galperin M.Y."/>
            <person name="Jogler C."/>
        </authorList>
    </citation>
    <scope>NUCLEOTIDE SEQUENCE [LARGE SCALE GENOMIC DNA]</scope>
    <source>
        <strain evidence="2 3">CA13</strain>
    </source>
</reference>
<evidence type="ECO:0000259" key="1">
    <source>
        <dbReference type="Pfam" id="PF02579"/>
    </source>
</evidence>
<dbReference type="PANTHER" id="PTHR33937:SF2">
    <property type="entry name" value="DINITROGENASE IRON-MOLYBDENUM COFACTOR BIOSYNTHESIS DOMAIN-CONTAINING PROTEIN"/>
    <property type="match status" value="1"/>
</dbReference>
<keyword evidence="3" id="KW-1185">Reference proteome</keyword>
<gene>
    <name evidence="2" type="ORF">CA13_04020</name>
</gene>
<dbReference type="OrthoDB" id="280278at2"/>
<dbReference type="InterPro" id="IPR036105">
    <property type="entry name" value="DiNase_FeMo-co_biosyn_sf"/>
</dbReference>
<accession>A0A5C5YVJ6</accession>
<dbReference type="RefSeq" id="WP_146394217.1">
    <property type="nucleotide sequence ID" value="NZ_SJPJ01000001.1"/>
</dbReference>
<organism evidence="2 3">
    <name type="scientific">Novipirellula herctigrandis</name>
    <dbReference type="NCBI Taxonomy" id="2527986"/>
    <lineage>
        <taxon>Bacteria</taxon>
        <taxon>Pseudomonadati</taxon>
        <taxon>Planctomycetota</taxon>
        <taxon>Planctomycetia</taxon>
        <taxon>Pirellulales</taxon>
        <taxon>Pirellulaceae</taxon>
        <taxon>Novipirellula</taxon>
    </lineage>
</organism>